<dbReference type="Proteomes" id="UP001165287">
    <property type="component" value="Unassembled WGS sequence"/>
</dbReference>
<feature type="domain" description="Helicase Helix-turn-helix" evidence="1">
    <location>
        <begin position="267"/>
        <end position="353"/>
    </location>
</feature>
<evidence type="ECO:0000313" key="3">
    <source>
        <dbReference type="Proteomes" id="UP001165287"/>
    </source>
</evidence>
<organism evidence="2 3">
    <name type="scientific">Metabacillus rhizolycopersici</name>
    <dbReference type="NCBI Taxonomy" id="2875709"/>
    <lineage>
        <taxon>Bacteria</taxon>
        <taxon>Bacillati</taxon>
        <taxon>Bacillota</taxon>
        <taxon>Bacilli</taxon>
        <taxon>Bacillales</taxon>
        <taxon>Bacillaceae</taxon>
        <taxon>Metabacillus</taxon>
    </lineage>
</organism>
<dbReference type="InterPro" id="IPR008308">
    <property type="entry name" value="YpbB-like"/>
</dbReference>
<reference evidence="2" key="1">
    <citation type="submission" date="2024-05" db="EMBL/GenBank/DDBJ databases">
        <title>Metabacillus sp. nov., isolated from the rhizosphere soil of tomato plants.</title>
        <authorList>
            <person name="Ma R."/>
        </authorList>
    </citation>
    <scope>NUCLEOTIDE SEQUENCE</scope>
    <source>
        <strain evidence="2">DBTR6</strain>
    </source>
</reference>
<comment type="caution">
    <text evidence="2">The sequence shown here is derived from an EMBL/GenBank/DDBJ whole genome shotgun (WGS) entry which is preliminary data.</text>
</comment>
<dbReference type="PIRSF" id="PIRSF021350">
    <property type="entry name" value="UCP021350"/>
    <property type="match status" value="1"/>
</dbReference>
<dbReference type="RefSeq" id="WP_224141246.1">
    <property type="nucleotide sequence ID" value="NZ_JAIQUM010000069.1"/>
</dbReference>
<gene>
    <name evidence="2" type="ORF">K9V48_21805</name>
</gene>
<protein>
    <submittedName>
        <fullName evidence="2">Helix-turn-helix domain-containing protein</fullName>
    </submittedName>
</protein>
<keyword evidence="3" id="KW-1185">Reference proteome</keyword>
<dbReference type="Pfam" id="PF14493">
    <property type="entry name" value="HTH_40"/>
    <property type="match status" value="1"/>
</dbReference>
<sequence>MSNIVGDVLKQHYFHMVLLYCLNQINGERSVSAIYHLLNGKKSSQTIQDGKLFFLSHLFSIFPRLTRQQVLEECEIILKEGLIEQLPNHHFILTEKGKLILDEYLKIKPIPPKLNGWEYGDVGRVFWRRLSILVQVLSNFAFERNHYLPVTKNQEDLQWVKQFLKESKFSKSNLIHMLYEELKFTLQRQSKRDAMIFIQRMTSSEKIGLTFEQIAKKHNEDPVYISLLFWNVIHSIIHLQQSSNSQHVILNEIIIDKLQKNTLTASTAKTRYYLLQGIGISEIAIIRRLKENTIEDHIVEITLHDITYTPDAFLSQSDFNQISNAIALLKTHQLKKVKEYLNHRYSYFQIRLAFAMNGRNG</sequence>
<dbReference type="EMBL" id="JAIQUM010000069">
    <property type="protein sequence ID" value="MBZ5752801.1"/>
    <property type="molecule type" value="Genomic_DNA"/>
</dbReference>
<accession>A0ABS7UXC6</accession>
<name>A0ABS7UXC6_9BACI</name>
<proteinExistence type="predicted"/>
<evidence type="ECO:0000313" key="2">
    <source>
        <dbReference type="EMBL" id="MBZ5752801.1"/>
    </source>
</evidence>
<dbReference type="InterPro" id="IPR029491">
    <property type="entry name" value="Helicase_HTH"/>
</dbReference>
<evidence type="ECO:0000259" key="1">
    <source>
        <dbReference type="Pfam" id="PF14493"/>
    </source>
</evidence>